<comment type="caution">
    <text evidence="2">The sequence shown here is derived from an EMBL/GenBank/DDBJ whole genome shotgun (WGS) entry which is preliminary data.</text>
</comment>
<accession>A0AAD7E445</accession>
<keyword evidence="3" id="KW-1185">Reference proteome</keyword>
<feature type="region of interest" description="Disordered" evidence="1">
    <location>
        <begin position="328"/>
        <end position="349"/>
    </location>
</feature>
<dbReference type="EMBL" id="JARJCW010000003">
    <property type="protein sequence ID" value="KAJ7226667.1"/>
    <property type="molecule type" value="Genomic_DNA"/>
</dbReference>
<evidence type="ECO:0000313" key="3">
    <source>
        <dbReference type="Proteomes" id="UP001219525"/>
    </source>
</evidence>
<evidence type="ECO:0000313" key="2">
    <source>
        <dbReference type="EMBL" id="KAJ7226667.1"/>
    </source>
</evidence>
<sequence length="349" mass="37691">MPCLQRALFLHPLAYARRGVGFGVGNAQAEAHRVTAYSKHAQAHASASGVQGIEQRAAGPGALGWTSTPRGFVDAARDPRVYIRDAHQTRSCLLPPSSPSPSSLSIALSPLNIFSLMSPSSPAPLLSPLPVLNVASHPQHTCPAAAAFALGPLLNEHRTLSRLKSQCMLPRDLFHQAGAMLTHKRKPRVAATELATTSVSLPSLYNSLVVRFITRSQVVTMVIVRQQCPDISVPTVYAYVPTRDNAVGLPFSVISYTENVDMHGAPWEALPLGTKLIGVRNFARIVAQLHFRATGSIYFKFSAAATEPESVTAARATSTLSRRCRRLRRRRHTAGTGTGTVTAARERRL</sequence>
<proteinExistence type="predicted"/>
<gene>
    <name evidence="2" type="ORF">GGX14DRAFT_555259</name>
</gene>
<evidence type="ECO:0000256" key="1">
    <source>
        <dbReference type="SAM" id="MobiDB-lite"/>
    </source>
</evidence>
<dbReference type="AlphaFoldDB" id="A0AAD7E445"/>
<name>A0AAD7E445_9AGAR</name>
<organism evidence="2 3">
    <name type="scientific">Mycena pura</name>
    <dbReference type="NCBI Taxonomy" id="153505"/>
    <lineage>
        <taxon>Eukaryota</taxon>
        <taxon>Fungi</taxon>
        <taxon>Dikarya</taxon>
        <taxon>Basidiomycota</taxon>
        <taxon>Agaricomycotina</taxon>
        <taxon>Agaricomycetes</taxon>
        <taxon>Agaricomycetidae</taxon>
        <taxon>Agaricales</taxon>
        <taxon>Marasmiineae</taxon>
        <taxon>Mycenaceae</taxon>
        <taxon>Mycena</taxon>
    </lineage>
</organism>
<dbReference type="Proteomes" id="UP001219525">
    <property type="component" value="Unassembled WGS sequence"/>
</dbReference>
<reference evidence="2" key="1">
    <citation type="submission" date="2023-03" db="EMBL/GenBank/DDBJ databases">
        <title>Massive genome expansion in bonnet fungi (Mycena s.s.) driven by repeated elements and novel gene families across ecological guilds.</title>
        <authorList>
            <consortium name="Lawrence Berkeley National Laboratory"/>
            <person name="Harder C.B."/>
            <person name="Miyauchi S."/>
            <person name="Viragh M."/>
            <person name="Kuo A."/>
            <person name="Thoen E."/>
            <person name="Andreopoulos B."/>
            <person name="Lu D."/>
            <person name="Skrede I."/>
            <person name="Drula E."/>
            <person name="Henrissat B."/>
            <person name="Morin E."/>
            <person name="Kohler A."/>
            <person name="Barry K."/>
            <person name="LaButti K."/>
            <person name="Morin E."/>
            <person name="Salamov A."/>
            <person name="Lipzen A."/>
            <person name="Mereny Z."/>
            <person name="Hegedus B."/>
            <person name="Baldrian P."/>
            <person name="Stursova M."/>
            <person name="Weitz H."/>
            <person name="Taylor A."/>
            <person name="Grigoriev I.V."/>
            <person name="Nagy L.G."/>
            <person name="Martin F."/>
            <person name="Kauserud H."/>
        </authorList>
    </citation>
    <scope>NUCLEOTIDE SEQUENCE</scope>
    <source>
        <strain evidence="2">9144</strain>
    </source>
</reference>
<protein>
    <submittedName>
        <fullName evidence="2">Uncharacterized protein</fullName>
    </submittedName>
</protein>